<feature type="transmembrane region" description="Helical" evidence="1">
    <location>
        <begin position="131"/>
        <end position="149"/>
    </location>
</feature>
<dbReference type="GO" id="GO:0005886">
    <property type="term" value="C:plasma membrane"/>
    <property type="evidence" value="ECO:0007669"/>
    <property type="project" value="UniProtKB-SubCell"/>
</dbReference>
<dbReference type="Proteomes" id="UP000215027">
    <property type="component" value="Chromosome I"/>
</dbReference>
<name>A0A161K2P4_9CHLR</name>
<dbReference type="AlphaFoldDB" id="A0A161K2P4"/>
<organism evidence="2 3">
    <name type="scientific">Candidatus Promineifilum breve</name>
    <dbReference type="NCBI Taxonomy" id="1806508"/>
    <lineage>
        <taxon>Bacteria</taxon>
        <taxon>Bacillati</taxon>
        <taxon>Chloroflexota</taxon>
        <taxon>Ardenticatenia</taxon>
        <taxon>Candidatus Promineifilales</taxon>
        <taxon>Candidatus Promineifilaceae</taxon>
        <taxon>Candidatus Promineifilum</taxon>
    </lineage>
</organism>
<comment type="similarity">
    <text evidence="1">Belongs to the complex I subunit 6 family.</text>
</comment>
<accession>A0A161K2P4</accession>
<dbReference type="GO" id="GO:0008137">
    <property type="term" value="F:NADH dehydrogenase (ubiquinone) activity"/>
    <property type="evidence" value="ECO:0007669"/>
    <property type="project" value="UniProtKB-UniRule"/>
</dbReference>
<dbReference type="Pfam" id="PF00499">
    <property type="entry name" value="Oxidored_q3"/>
    <property type="match status" value="1"/>
</dbReference>
<dbReference type="EC" id="7.1.1.-" evidence="1"/>
<evidence type="ECO:0000313" key="3">
    <source>
        <dbReference type="Proteomes" id="UP000215027"/>
    </source>
</evidence>
<keyword evidence="1" id="KW-1133">Transmembrane helix</keyword>
<dbReference type="RefSeq" id="WP_095041796.1">
    <property type="nucleotide sequence ID" value="NZ_LN890655.1"/>
</dbReference>
<comment type="function">
    <text evidence="1">NDH-1 shuttles electrons from NADH, via FMN and iron-sulfur (Fe-S) centers, to quinones in the respiratory chain. Couples the redox reaction to proton translocation (for every two electrons transferred, four hydrogen ions are translocated across the cytoplasmic membrane), and thus conserves the redox energy in a proton gradient.</text>
</comment>
<keyword evidence="1" id="KW-1003">Cell membrane</keyword>
<dbReference type="EMBL" id="LN890655">
    <property type="protein sequence ID" value="CUS02147.2"/>
    <property type="molecule type" value="Genomic_DNA"/>
</dbReference>
<sequence>MGLYTALFVGMIVGAVLAVRSRPLAAALWLAALSGLTAILLYLFGAPELAVIELSVGAGLITVLLAFAISMAEDETMPVSLVPRPFAWLLVLVAAGLLGWLVLPQLPGISAVVAAEAPFFVQVWENRLLDLIVQIAVVISGVMGVLSLLGETRQPKPATEASR</sequence>
<dbReference type="KEGG" id="pbf:CFX0092_A0266"/>
<gene>
    <name evidence="2" type="ORF">CFX0092_A0266</name>
</gene>
<dbReference type="GO" id="GO:0048038">
    <property type="term" value="F:quinone binding"/>
    <property type="evidence" value="ECO:0007669"/>
    <property type="project" value="UniProtKB-UniRule"/>
</dbReference>
<keyword evidence="1" id="KW-0874">Quinone</keyword>
<feature type="transmembrane region" description="Helical" evidence="1">
    <location>
        <begin position="86"/>
        <end position="103"/>
    </location>
</feature>
<proteinExistence type="inferred from homology"/>
<comment type="caution">
    <text evidence="1">Lacks conserved residue(s) required for the propagation of feature annotation.</text>
</comment>
<feature type="transmembrane region" description="Helical" evidence="1">
    <location>
        <begin position="28"/>
        <end position="44"/>
    </location>
</feature>
<dbReference type="InterPro" id="IPR042106">
    <property type="entry name" value="Nuo/plastoQ_OxRdtase_6_NuoJ"/>
</dbReference>
<comment type="subcellular location">
    <subcellularLocation>
        <location evidence="1">Cell membrane</location>
        <topology evidence="1">Multi-pass membrane protein</topology>
    </subcellularLocation>
</comment>
<dbReference type="Gene3D" id="1.20.120.1200">
    <property type="entry name" value="NADH-ubiquinone/plastoquinone oxidoreductase chain 6, subunit NuoJ"/>
    <property type="match status" value="1"/>
</dbReference>
<keyword evidence="1" id="KW-0520">NAD</keyword>
<protein>
    <recommendedName>
        <fullName evidence="1">NADH-quinone oxidoreductase subunit J</fullName>
        <ecNumber evidence="1">7.1.1.-</ecNumber>
    </recommendedName>
</protein>
<evidence type="ECO:0000256" key="1">
    <source>
        <dbReference type="RuleBase" id="RU004429"/>
    </source>
</evidence>
<comment type="catalytic activity">
    <reaction evidence="1">
        <text>a quinone + NADH + 5 H(+)(in) = a quinol + NAD(+) + 4 H(+)(out)</text>
        <dbReference type="Rhea" id="RHEA:57888"/>
        <dbReference type="ChEBI" id="CHEBI:15378"/>
        <dbReference type="ChEBI" id="CHEBI:24646"/>
        <dbReference type="ChEBI" id="CHEBI:57540"/>
        <dbReference type="ChEBI" id="CHEBI:57945"/>
        <dbReference type="ChEBI" id="CHEBI:132124"/>
    </reaction>
</comment>
<feature type="transmembrane region" description="Helical" evidence="1">
    <location>
        <begin position="51"/>
        <end position="71"/>
    </location>
</feature>
<keyword evidence="1" id="KW-0472">Membrane</keyword>
<dbReference type="InterPro" id="IPR001457">
    <property type="entry name" value="NADH_UbQ/plastoQ_OxRdtase_su6"/>
</dbReference>
<reference evidence="2" key="1">
    <citation type="submission" date="2016-01" db="EMBL/GenBank/DDBJ databases">
        <authorList>
            <person name="Mcilroy J.S."/>
            <person name="Karst M S."/>
            <person name="Albertsen M."/>
        </authorList>
    </citation>
    <scope>NUCLEOTIDE SEQUENCE</scope>
    <source>
        <strain evidence="2">Cfx-K</strain>
    </source>
</reference>
<evidence type="ECO:0000313" key="2">
    <source>
        <dbReference type="EMBL" id="CUS02147.2"/>
    </source>
</evidence>
<keyword evidence="3" id="KW-1185">Reference proteome</keyword>
<keyword evidence="1" id="KW-0812">Transmembrane</keyword>